<dbReference type="InterPro" id="IPR021838">
    <property type="entry name" value="DUF3431"/>
</dbReference>
<dbReference type="PANTHER" id="PTHR37490:SF2">
    <property type="match status" value="1"/>
</dbReference>
<name>A0ABR3PAR1_9PEZI</name>
<dbReference type="GeneID" id="95980354"/>
<dbReference type="PANTHER" id="PTHR37490">
    <property type="entry name" value="EXPRESSED PROTEIN"/>
    <property type="match status" value="1"/>
</dbReference>
<gene>
    <name evidence="1" type="ORF">AAFC00_006655</name>
</gene>
<organism evidence="1 2">
    <name type="scientific">Neodothiora populina</name>
    <dbReference type="NCBI Taxonomy" id="2781224"/>
    <lineage>
        <taxon>Eukaryota</taxon>
        <taxon>Fungi</taxon>
        <taxon>Dikarya</taxon>
        <taxon>Ascomycota</taxon>
        <taxon>Pezizomycotina</taxon>
        <taxon>Dothideomycetes</taxon>
        <taxon>Dothideomycetidae</taxon>
        <taxon>Dothideales</taxon>
        <taxon>Dothioraceae</taxon>
        <taxon>Neodothiora</taxon>
    </lineage>
</organism>
<protein>
    <submittedName>
        <fullName evidence="1">Uncharacterized protein</fullName>
    </submittedName>
</protein>
<evidence type="ECO:0000313" key="1">
    <source>
        <dbReference type="EMBL" id="KAL1303240.1"/>
    </source>
</evidence>
<accession>A0ABR3PAR1</accession>
<dbReference type="Proteomes" id="UP001562354">
    <property type="component" value="Unassembled WGS sequence"/>
</dbReference>
<proteinExistence type="predicted"/>
<reference evidence="1 2" key="1">
    <citation type="submission" date="2024-07" db="EMBL/GenBank/DDBJ databases">
        <title>Draft sequence of the Neodothiora populina.</title>
        <authorList>
            <person name="Drown D.D."/>
            <person name="Schuette U.S."/>
            <person name="Buechlein A.B."/>
            <person name="Rusch D.R."/>
            <person name="Winton L.W."/>
            <person name="Adams G.A."/>
        </authorList>
    </citation>
    <scope>NUCLEOTIDE SEQUENCE [LARGE SCALE GENOMIC DNA]</scope>
    <source>
        <strain evidence="1 2">CPC 39397</strain>
    </source>
</reference>
<dbReference type="RefSeq" id="XP_069199515.1">
    <property type="nucleotide sequence ID" value="XM_069348356.1"/>
</dbReference>
<sequence>MSRLRRLLITATTVAALFWLKLQLDKLKQAYIALEQFSELGFILPNDEALQPSSNSSDLTEDAFSAMLHALWDSLVAEPVDKFAMEKSALKDTRDKTLVVAKVEGENTKWIPFLLPNWRHAIYVTNDRSAPLHTARNKGHEANAYLTFIIDNYHRLPQTVVFLHGHFSSWHNEQNTAKALQLLNIDLVQENGYVNLRCHHDPGCPAEIQPFRNQKFRDTRGGKKRTTEMEYATAWRELLNSTDVPERVGVACCAQFAVSRTAVLSRPREHYIWFHKWLMKTKLADEVSGRIFEYMWHVIFGKDPVYCPPMHECYLDLYNTPGIV</sequence>
<comment type="caution">
    <text evidence="1">The sequence shown here is derived from an EMBL/GenBank/DDBJ whole genome shotgun (WGS) entry which is preliminary data.</text>
</comment>
<evidence type="ECO:0000313" key="2">
    <source>
        <dbReference type="Proteomes" id="UP001562354"/>
    </source>
</evidence>
<dbReference type="Pfam" id="PF11913">
    <property type="entry name" value="DUF3431"/>
    <property type="match status" value="1"/>
</dbReference>
<dbReference type="EMBL" id="JBFMKM010000010">
    <property type="protein sequence ID" value="KAL1303240.1"/>
    <property type="molecule type" value="Genomic_DNA"/>
</dbReference>
<keyword evidence="2" id="KW-1185">Reference proteome</keyword>